<feature type="compositionally biased region" description="Basic and acidic residues" evidence="1">
    <location>
        <begin position="10"/>
        <end position="23"/>
    </location>
</feature>
<evidence type="ECO:0000313" key="3">
    <source>
        <dbReference type="Proteomes" id="UP000664385"/>
    </source>
</evidence>
<organism evidence="2 3">
    <name type="scientific">Microbacterium esteraromaticum</name>
    <dbReference type="NCBI Taxonomy" id="57043"/>
    <lineage>
        <taxon>Bacteria</taxon>
        <taxon>Bacillati</taxon>
        <taxon>Actinomycetota</taxon>
        <taxon>Actinomycetes</taxon>
        <taxon>Micrococcales</taxon>
        <taxon>Microbacteriaceae</taxon>
        <taxon>Microbacterium</taxon>
    </lineage>
</organism>
<comment type="caution">
    <text evidence="2">The sequence shown here is derived from an EMBL/GenBank/DDBJ whole genome shotgun (WGS) entry which is preliminary data.</text>
</comment>
<gene>
    <name evidence="2" type="ORF">JF543_11160</name>
</gene>
<name>A0A939IVJ1_9MICO</name>
<proteinExistence type="predicted"/>
<protein>
    <submittedName>
        <fullName evidence="2">Uncharacterized protein</fullName>
    </submittedName>
</protein>
<dbReference type="EMBL" id="JAEMWU010000001">
    <property type="protein sequence ID" value="MBN8206511.1"/>
    <property type="molecule type" value="Genomic_DNA"/>
</dbReference>
<dbReference type="Proteomes" id="UP000664385">
    <property type="component" value="Unassembled WGS sequence"/>
</dbReference>
<sequence length="270" mass="29815">MSGRRAKKARSAERARPAHLKNAETVRRTAEAVLSVDLSDLRLRNRVPQVVVGLCRAAFAQSAVIATLTANGMSSSASPNRRLFLEAALRLHWLRGLTRDDRRRAVDTMLAKDRKDTNGTLAYLAKVGQEADFDPSEMNEFYLDSAETGAVQEQARKLDAAVKSTEVEPWSIYAMWREETKHAHPSATLAGEYAPTFDDAHLSSGEPDPMDPNLEAHSLVQQLIVMTTGWLLSDEQVPHEIANRITVAYFASSPLQVWPDVTSGEETTSS</sequence>
<evidence type="ECO:0000313" key="2">
    <source>
        <dbReference type="EMBL" id="MBN8206511.1"/>
    </source>
</evidence>
<dbReference type="AlphaFoldDB" id="A0A939IVJ1"/>
<evidence type="ECO:0000256" key="1">
    <source>
        <dbReference type="SAM" id="MobiDB-lite"/>
    </source>
</evidence>
<reference evidence="2" key="1">
    <citation type="submission" date="2020-12" db="EMBL/GenBank/DDBJ databases">
        <title>PHA producing bacteria isolated from mangrove.</title>
        <authorList>
            <person name="Zheng W."/>
            <person name="Yu S."/>
            <person name="Huang Y."/>
        </authorList>
    </citation>
    <scope>NUCLEOTIDE SEQUENCE</scope>
    <source>
        <strain evidence="2">GN8-5</strain>
    </source>
</reference>
<accession>A0A939IVJ1</accession>
<feature type="region of interest" description="Disordered" evidence="1">
    <location>
        <begin position="1"/>
        <end position="23"/>
    </location>
</feature>
<dbReference type="RefSeq" id="WP_206824140.1">
    <property type="nucleotide sequence ID" value="NZ_JAEMWU010000001.1"/>
</dbReference>